<keyword evidence="2" id="KW-1185">Reference proteome</keyword>
<sequence length="121" mass="13563">MSNRLATNTCTLIGTISIATCLHAAPSYARKIVKPNPFPSSGKLIDLTNGDLMCYVDLIDFKGKKYTLGADFEICNRTRYLNQRVRLTYRKTKVSKCQGNDACGKSIVKNLIVKMELIRNK</sequence>
<evidence type="ECO:0000313" key="2">
    <source>
        <dbReference type="Proteomes" id="UP000010366"/>
    </source>
</evidence>
<protein>
    <submittedName>
        <fullName evidence="1">Uncharacterized protein</fullName>
    </submittedName>
</protein>
<dbReference type="AlphaFoldDB" id="K9UR16"/>
<gene>
    <name evidence="1" type="ORF">Cha6605_5843</name>
</gene>
<dbReference type="RefSeq" id="WP_015162769.1">
    <property type="nucleotide sequence ID" value="NC_019697.1"/>
</dbReference>
<dbReference type="HOGENOM" id="CLU_123780_0_0_3"/>
<dbReference type="Proteomes" id="UP000010366">
    <property type="component" value="Chromosome"/>
</dbReference>
<dbReference type="STRING" id="1173020.Cha6605_5843"/>
<organism evidence="1 2">
    <name type="scientific">Chamaesiphon minutus (strain ATCC 27169 / PCC 6605)</name>
    <dbReference type="NCBI Taxonomy" id="1173020"/>
    <lineage>
        <taxon>Bacteria</taxon>
        <taxon>Bacillati</taxon>
        <taxon>Cyanobacteriota</taxon>
        <taxon>Cyanophyceae</taxon>
        <taxon>Gomontiellales</taxon>
        <taxon>Chamaesiphonaceae</taxon>
        <taxon>Chamaesiphon</taxon>
    </lineage>
</organism>
<name>K9UR16_CHAP6</name>
<dbReference type="OrthoDB" id="574724at2"/>
<dbReference type="EMBL" id="CP003600">
    <property type="protein sequence ID" value="AFY96694.1"/>
    <property type="molecule type" value="Genomic_DNA"/>
</dbReference>
<dbReference type="eggNOG" id="COG3755">
    <property type="taxonomic scope" value="Bacteria"/>
</dbReference>
<dbReference type="KEGG" id="cmp:Cha6605_5843"/>
<reference evidence="1 2" key="1">
    <citation type="submission" date="2012-05" db="EMBL/GenBank/DDBJ databases">
        <title>Finished chromosome of genome of Chamaesiphon sp. PCC 6605.</title>
        <authorList>
            <consortium name="US DOE Joint Genome Institute"/>
            <person name="Gugger M."/>
            <person name="Coursin T."/>
            <person name="Rippka R."/>
            <person name="Tandeau De Marsac N."/>
            <person name="Huntemann M."/>
            <person name="Wei C.-L."/>
            <person name="Han J."/>
            <person name="Detter J.C."/>
            <person name="Han C."/>
            <person name="Tapia R."/>
            <person name="Chen A."/>
            <person name="Kyrpides N."/>
            <person name="Mavromatis K."/>
            <person name="Markowitz V."/>
            <person name="Szeto E."/>
            <person name="Ivanova N."/>
            <person name="Pagani I."/>
            <person name="Pati A."/>
            <person name="Goodwin L."/>
            <person name="Nordberg H.P."/>
            <person name="Cantor M.N."/>
            <person name="Hua S.X."/>
            <person name="Woyke T."/>
            <person name="Kerfeld C.A."/>
        </authorList>
    </citation>
    <scope>NUCLEOTIDE SEQUENCE [LARGE SCALE GENOMIC DNA]</scope>
    <source>
        <strain evidence="2">ATCC 27169 / PCC 6605</strain>
    </source>
</reference>
<evidence type="ECO:0000313" key="1">
    <source>
        <dbReference type="EMBL" id="AFY96694.1"/>
    </source>
</evidence>
<proteinExistence type="predicted"/>
<accession>K9UR16</accession>